<keyword evidence="3" id="KW-1185">Reference proteome</keyword>
<dbReference type="AlphaFoldDB" id="A0A0M8N0V5"/>
<accession>A0A0M8N0V5</accession>
<proteinExistence type="predicted"/>
<dbReference type="OrthoDB" id="5840532at2759"/>
<organism evidence="2 3">
    <name type="scientific">Escovopsis weberi</name>
    <dbReference type="NCBI Taxonomy" id="150374"/>
    <lineage>
        <taxon>Eukaryota</taxon>
        <taxon>Fungi</taxon>
        <taxon>Dikarya</taxon>
        <taxon>Ascomycota</taxon>
        <taxon>Pezizomycotina</taxon>
        <taxon>Sordariomycetes</taxon>
        <taxon>Hypocreomycetidae</taxon>
        <taxon>Hypocreales</taxon>
        <taxon>Hypocreaceae</taxon>
        <taxon>Escovopsis</taxon>
    </lineage>
</organism>
<name>A0A0M8N0V5_ESCWE</name>
<dbReference type="Pfam" id="PF07883">
    <property type="entry name" value="Cupin_2"/>
    <property type="match status" value="1"/>
</dbReference>
<comment type="caution">
    <text evidence="2">The sequence shown here is derived from an EMBL/GenBank/DDBJ whole genome shotgun (WGS) entry which is preliminary data.</text>
</comment>
<dbReference type="InterPro" id="IPR047142">
    <property type="entry name" value="OryJ/VirC-like"/>
</dbReference>
<dbReference type="InterPro" id="IPR013096">
    <property type="entry name" value="Cupin_2"/>
</dbReference>
<reference evidence="2 3" key="1">
    <citation type="submission" date="2015-07" db="EMBL/GenBank/DDBJ databases">
        <title>The genome of the fungus Escovopsis weberi, a specialized disease agent of ant agriculture.</title>
        <authorList>
            <person name="de Man T.J."/>
            <person name="Stajich J.E."/>
            <person name="Kubicek C.P."/>
            <person name="Chenthamara K."/>
            <person name="Atanasova L."/>
            <person name="Druzhinina I.S."/>
            <person name="Birnbaum S."/>
            <person name="Barribeau S.M."/>
            <person name="Teiling C."/>
            <person name="Suen G."/>
            <person name="Currie C."/>
            <person name="Gerardo N.M."/>
        </authorList>
    </citation>
    <scope>NUCLEOTIDE SEQUENCE [LARGE SCALE GENOMIC DNA]</scope>
</reference>
<dbReference type="InterPro" id="IPR011051">
    <property type="entry name" value="RmlC_Cupin_sf"/>
</dbReference>
<evidence type="ECO:0000313" key="2">
    <source>
        <dbReference type="EMBL" id="KOS17441.1"/>
    </source>
</evidence>
<dbReference type="PANTHER" id="PTHR36156:SF2">
    <property type="entry name" value="CUPIN TYPE-2 DOMAIN-CONTAINING PROTEIN"/>
    <property type="match status" value="1"/>
</dbReference>
<evidence type="ECO:0000259" key="1">
    <source>
        <dbReference type="Pfam" id="PF07883"/>
    </source>
</evidence>
<sequence length="191" mass="20759">MAAAPKDQTVSGLDNVTVHITGHNEEGKEYFVSSDKAQWVGFHENAIGMSVLYTTDFGANLNDDEDIKKHREKMATRAVGLVNPNGTLFRMVDFAPGTPALMHCTKSLDYGIIISGSLEAVLPSGEKVIMKPGDVCVQRGTGHGWRNCSDTEWARVCFILQDIKPVVVNGKTMGEDFYGQESDVPPSGNDP</sequence>
<feature type="domain" description="Cupin type-2" evidence="1">
    <location>
        <begin position="91"/>
        <end position="152"/>
    </location>
</feature>
<dbReference type="SUPFAM" id="SSF51182">
    <property type="entry name" value="RmlC-like cupins"/>
    <property type="match status" value="1"/>
</dbReference>
<dbReference type="STRING" id="150374.A0A0M8N0V5"/>
<dbReference type="Gene3D" id="2.60.120.10">
    <property type="entry name" value="Jelly Rolls"/>
    <property type="match status" value="1"/>
</dbReference>
<dbReference type="Proteomes" id="UP000053831">
    <property type="component" value="Unassembled WGS sequence"/>
</dbReference>
<protein>
    <recommendedName>
        <fullName evidence="1">Cupin type-2 domain-containing protein</fullName>
    </recommendedName>
</protein>
<gene>
    <name evidence="2" type="ORF">ESCO_002662</name>
</gene>
<evidence type="ECO:0000313" key="3">
    <source>
        <dbReference type="Proteomes" id="UP000053831"/>
    </source>
</evidence>
<dbReference type="EMBL" id="LGSR01000022">
    <property type="protein sequence ID" value="KOS17441.1"/>
    <property type="molecule type" value="Genomic_DNA"/>
</dbReference>
<dbReference type="PANTHER" id="PTHR36156">
    <property type="entry name" value="SLR2101 PROTEIN"/>
    <property type="match status" value="1"/>
</dbReference>
<dbReference type="InterPro" id="IPR014710">
    <property type="entry name" value="RmlC-like_jellyroll"/>
</dbReference>
<dbReference type="CDD" id="cd02231">
    <property type="entry name" value="cupin_BLL6423-like"/>
    <property type="match status" value="1"/>
</dbReference>